<name>A0A437K7D9_9BACI</name>
<reference evidence="1 2" key="1">
    <citation type="submission" date="2019-01" db="EMBL/GenBank/DDBJ databases">
        <title>Bacillus sp. M5HDSG1-1, whole genome shotgun sequence.</title>
        <authorList>
            <person name="Tuo L."/>
        </authorList>
    </citation>
    <scope>NUCLEOTIDE SEQUENCE [LARGE SCALE GENOMIC DNA]</scope>
    <source>
        <strain evidence="1 2">M5HDSG1-1</strain>
    </source>
</reference>
<comment type="caution">
    <text evidence="1">The sequence shown here is derived from an EMBL/GenBank/DDBJ whole genome shotgun (WGS) entry which is preliminary data.</text>
</comment>
<dbReference type="GeneID" id="87619097"/>
<evidence type="ECO:0000313" key="2">
    <source>
        <dbReference type="Proteomes" id="UP000288024"/>
    </source>
</evidence>
<dbReference type="InterPro" id="IPR027417">
    <property type="entry name" value="P-loop_NTPase"/>
</dbReference>
<dbReference type="AlphaFoldDB" id="A0A437K7D9"/>
<proteinExistence type="predicted"/>
<dbReference type="RefSeq" id="WP_127739936.1">
    <property type="nucleotide sequence ID" value="NZ_CAJCKN010000005.1"/>
</dbReference>
<accession>A0A437K7D9</accession>
<evidence type="ECO:0000313" key="1">
    <source>
        <dbReference type="EMBL" id="RVT59520.1"/>
    </source>
</evidence>
<gene>
    <name evidence="1" type="ORF">EM808_19700</name>
</gene>
<keyword evidence="2" id="KW-1185">Reference proteome</keyword>
<dbReference type="EMBL" id="RZTZ01000009">
    <property type="protein sequence ID" value="RVT59520.1"/>
    <property type="molecule type" value="Genomic_DNA"/>
</dbReference>
<protein>
    <submittedName>
        <fullName evidence="1">Uncharacterized protein</fullName>
    </submittedName>
</protein>
<organism evidence="1 2">
    <name type="scientific">Niallia taxi</name>
    <dbReference type="NCBI Taxonomy" id="2499688"/>
    <lineage>
        <taxon>Bacteria</taxon>
        <taxon>Bacillati</taxon>
        <taxon>Bacillota</taxon>
        <taxon>Bacilli</taxon>
        <taxon>Bacillales</taxon>
        <taxon>Bacillaceae</taxon>
        <taxon>Niallia</taxon>
    </lineage>
</organism>
<dbReference type="Proteomes" id="UP000288024">
    <property type="component" value="Unassembled WGS sequence"/>
</dbReference>
<sequence>MKKVLIAVGDRNYTEILCDAFDKHTSLFTLANQEVLHRRYLEEIVDLETPDILIIHDRYLESSFAEQVDRDNELLAYIRQCRIQYDNQMRIVFLCERPTKDPYLSTLVSVGIMDIFNQNTIDLDQFIQQLSEPPKFSQVEKYLSTTIPLFAAKQEEERLELEKQKDKEKKEKTVRPVKVVEKKVIQKVVEKKVVQKVVEKKVVQKVVQKNVIKRDYNIHVHNNTEKVIGIPVKRKTVLVGSPSARNGSSFVSHLLARNIARTGISVSYMESPLTTPYTYDRFFGTQYAPNYRGLFQELIMEYKIPNQTSEWTKDGVQIICQNPTSDYEAPNDISLETFIKVLYSSDALINIIDIGTSWDKEITKDLLDIADIALMVVTPDVPLLQQLEESPKLKSIIQSEKLHFIGNRFSEGITNNPLIKDLLAEKLILTLPSFIDTDVFQAQYQGVFLNDQKDYPLKISNLFSPITELLLPKEVLTNKTKGGFLRSIFHKKISIQKSNQEAKQNNEVFK</sequence>
<dbReference type="Gene3D" id="3.40.50.300">
    <property type="entry name" value="P-loop containing nucleotide triphosphate hydrolases"/>
    <property type="match status" value="1"/>
</dbReference>